<dbReference type="SUPFAM" id="SSF49899">
    <property type="entry name" value="Concanavalin A-like lectins/glucanases"/>
    <property type="match status" value="1"/>
</dbReference>
<dbReference type="InterPro" id="IPR009784">
    <property type="entry name" value="DUF1349"/>
</dbReference>
<gene>
    <name evidence="1" type="ORF">K493DRAFT_334958</name>
</gene>
<sequence>MSTDIQLQWSIPPTSLEREGTTLKLVSSPISDFWRTTTAHRMSGNFGYQRVNATKFKASCLVRGQWNIEYDQAGIMVYLDDHTWIKAGIEYSGGVQYISAVVTNPYSDWALFSSPIDTTVNHLLIELERNGPVVKLSYGAVESASDEEAYRSGAKPLKIFRKVTCFTQEQASLDVGIMACSPKNPDGVSVEIDKFKVDVLE</sequence>
<reference evidence="1 2" key="1">
    <citation type="submission" date="2016-07" db="EMBL/GenBank/DDBJ databases">
        <title>Pervasive Adenine N6-methylation of Active Genes in Fungi.</title>
        <authorList>
            <consortium name="DOE Joint Genome Institute"/>
            <person name="Mondo S.J."/>
            <person name="Dannebaum R.O."/>
            <person name="Kuo R.C."/>
            <person name="Labutti K."/>
            <person name="Haridas S."/>
            <person name="Kuo A."/>
            <person name="Salamov A."/>
            <person name="Ahrendt S.R."/>
            <person name="Lipzen A."/>
            <person name="Sullivan W."/>
            <person name="Andreopoulos W.B."/>
            <person name="Clum A."/>
            <person name="Lindquist E."/>
            <person name="Daum C."/>
            <person name="Ramamoorthy G.K."/>
            <person name="Gryganskyi A."/>
            <person name="Culley D."/>
            <person name="Magnuson J.K."/>
            <person name="James T.Y."/>
            <person name="O'Malley M.A."/>
            <person name="Stajich J.E."/>
            <person name="Spatafora J.W."/>
            <person name="Visel A."/>
            <person name="Grigoriev I.V."/>
        </authorList>
    </citation>
    <scope>NUCLEOTIDE SEQUENCE [LARGE SCALE GENOMIC DNA]</scope>
    <source>
        <strain evidence="1 2">CBS 931.73</strain>
    </source>
</reference>
<dbReference type="AlphaFoldDB" id="A0A1Y1YU33"/>
<organism evidence="1 2">
    <name type="scientific">Basidiobolus meristosporus CBS 931.73</name>
    <dbReference type="NCBI Taxonomy" id="1314790"/>
    <lineage>
        <taxon>Eukaryota</taxon>
        <taxon>Fungi</taxon>
        <taxon>Fungi incertae sedis</taxon>
        <taxon>Zoopagomycota</taxon>
        <taxon>Entomophthoromycotina</taxon>
        <taxon>Basidiobolomycetes</taxon>
        <taxon>Basidiobolales</taxon>
        <taxon>Basidiobolaceae</taxon>
        <taxon>Basidiobolus</taxon>
    </lineage>
</organism>
<dbReference type="InterPro" id="IPR013320">
    <property type="entry name" value="ConA-like_dom_sf"/>
</dbReference>
<protein>
    <submittedName>
        <fullName evidence="1">DUF1349-domain-containing protein</fullName>
    </submittedName>
</protein>
<name>A0A1Y1YU33_9FUNG</name>
<keyword evidence="2" id="KW-1185">Reference proteome</keyword>
<proteinExistence type="predicted"/>
<dbReference type="PANTHER" id="PTHR35332:SF2">
    <property type="entry name" value="REGULATION OF ENOLASE PROTEIN 1"/>
    <property type="match status" value="1"/>
</dbReference>
<dbReference type="PANTHER" id="PTHR35332">
    <property type="entry name" value="REGULATION OF ENOLASE PROTEIN 1"/>
    <property type="match status" value="1"/>
</dbReference>
<evidence type="ECO:0000313" key="1">
    <source>
        <dbReference type="EMBL" id="ORY01479.1"/>
    </source>
</evidence>
<dbReference type="STRING" id="1314790.A0A1Y1YU33"/>
<dbReference type="Proteomes" id="UP000193498">
    <property type="component" value="Unassembled WGS sequence"/>
</dbReference>
<dbReference type="Gene3D" id="2.60.120.200">
    <property type="match status" value="1"/>
</dbReference>
<dbReference type="EMBL" id="MCFE01000069">
    <property type="protein sequence ID" value="ORY01479.1"/>
    <property type="molecule type" value="Genomic_DNA"/>
</dbReference>
<comment type="caution">
    <text evidence="1">The sequence shown here is derived from an EMBL/GenBank/DDBJ whole genome shotgun (WGS) entry which is preliminary data.</text>
</comment>
<dbReference type="OrthoDB" id="42525at2759"/>
<accession>A0A1Y1YU33</accession>
<evidence type="ECO:0000313" key="2">
    <source>
        <dbReference type="Proteomes" id="UP000193498"/>
    </source>
</evidence>
<dbReference type="InParanoid" id="A0A1Y1YU33"/>
<dbReference type="Pfam" id="PF07081">
    <property type="entry name" value="DUF1349"/>
    <property type="match status" value="1"/>
</dbReference>